<dbReference type="EMBL" id="VTPX01000003">
    <property type="protein sequence ID" value="KAA0019090.1"/>
    <property type="molecule type" value="Genomic_DNA"/>
</dbReference>
<name>A0A640WFU3_9GAMM</name>
<dbReference type="Proteomes" id="UP000466024">
    <property type="component" value="Unassembled WGS sequence"/>
</dbReference>
<protein>
    <submittedName>
        <fullName evidence="1">Uncharacterized protein</fullName>
    </submittedName>
</protein>
<evidence type="ECO:0000313" key="2">
    <source>
        <dbReference type="Proteomes" id="UP000466024"/>
    </source>
</evidence>
<proteinExistence type="predicted"/>
<dbReference type="Pfam" id="PF20227">
    <property type="entry name" value="DUF6586"/>
    <property type="match status" value="1"/>
</dbReference>
<sequence length="152" mass="16552">MTSPARTNQLLYQAELLLAIEPGDDEHAMARRMALEEAALGQMELALDALLREVTEHTDLPHDGWRAWLGATSVSVAELERLRALAGDPDSWLSLLLSRAQALHGDDGAARRDARSGLIASAGEPALGNTLRWCLGEFKALLPDLREGSSEW</sequence>
<dbReference type="AlphaFoldDB" id="A0A640WFU3"/>
<keyword evidence="2" id="KW-1185">Reference proteome</keyword>
<comment type="caution">
    <text evidence="1">The sequence shown here is derived from an EMBL/GenBank/DDBJ whole genome shotgun (WGS) entry which is preliminary data.</text>
</comment>
<organism evidence="1 2">
    <name type="scientific">Salinicola corii</name>
    <dbReference type="NCBI Taxonomy" id="2606937"/>
    <lineage>
        <taxon>Bacteria</taxon>
        <taxon>Pseudomonadati</taxon>
        <taxon>Pseudomonadota</taxon>
        <taxon>Gammaproteobacteria</taxon>
        <taxon>Oceanospirillales</taxon>
        <taxon>Halomonadaceae</taxon>
        <taxon>Salinicola</taxon>
    </lineage>
</organism>
<dbReference type="RefSeq" id="WP_149434683.1">
    <property type="nucleotide sequence ID" value="NZ_VTPX01000003.1"/>
</dbReference>
<accession>A0A640WFU3</accession>
<reference evidence="1 2" key="1">
    <citation type="submission" date="2019-08" db="EMBL/GenBank/DDBJ databases">
        <title>Bioinformatics analysis of the strain L3 and L5.</title>
        <authorList>
            <person name="Li X."/>
        </authorList>
    </citation>
    <scope>NUCLEOTIDE SEQUENCE [LARGE SCALE GENOMIC DNA]</scope>
    <source>
        <strain evidence="1 2">L3</strain>
    </source>
</reference>
<dbReference type="InterPro" id="IPR046493">
    <property type="entry name" value="DUF6586"/>
</dbReference>
<gene>
    <name evidence="1" type="ORF">F0A16_07000</name>
</gene>
<evidence type="ECO:0000313" key="1">
    <source>
        <dbReference type="EMBL" id="KAA0019090.1"/>
    </source>
</evidence>